<dbReference type="PANTHER" id="PTHR10334">
    <property type="entry name" value="CYSTEINE-RICH SECRETORY PROTEIN-RELATED"/>
    <property type="match status" value="1"/>
</dbReference>
<protein>
    <recommendedName>
        <fullName evidence="2">SCP domain-containing protein</fullName>
    </recommendedName>
</protein>
<organism evidence="3 4">
    <name type="scientific">Brachionus calyciflorus</name>
    <dbReference type="NCBI Taxonomy" id="104777"/>
    <lineage>
        <taxon>Eukaryota</taxon>
        <taxon>Metazoa</taxon>
        <taxon>Spiralia</taxon>
        <taxon>Gnathifera</taxon>
        <taxon>Rotifera</taxon>
        <taxon>Eurotatoria</taxon>
        <taxon>Monogononta</taxon>
        <taxon>Pseudotrocha</taxon>
        <taxon>Ploima</taxon>
        <taxon>Brachionidae</taxon>
        <taxon>Brachionus</taxon>
    </lineage>
</organism>
<feature type="domain" description="SCP" evidence="2">
    <location>
        <begin position="28"/>
        <end position="168"/>
    </location>
</feature>
<dbReference type="SMART" id="SM00198">
    <property type="entry name" value="SCP"/>
    <property type="match status" value="1"/>
</dbReference>
<dbReference type="CDD" id="cd05382">
    <property type="entry name" value="CAP_GAPR1-like"/>
    <property type="match status" value="1"/>
</dbReference>
<proteinExistence type="predicted"/>
<dbReference type="SUPFAM" id="SSF55797">
    <property type="entry name" value="PR-1-like"/>
    <property type="match status" value="1"/>
</dbReference>
<evidence type="ECO:0000259" key="2">
    <source>
        <dbReference type="SMART" id="SM00198"/>
    </source>
</evidence>
<keyword evidence="4" id="KW-1185">Reference proteome</keyword>
<evidence type="ECO:0000313" key="4">
    <source>
        <dbReference type="Proteomes" id="UP000663879"/>
    </source>
</evidence>
<accession>A0A814GCM6</accession>
<dbReference type="InterPro" id="IPR034113">
    <property type="entry name" value="SCP_GAPR1-like"/>
</dbReference>
<keyword evidence="1" id="KW-0732">Signal</keyword>
<name>A0A814GCM6_9BILA</name>
<evidence type="ECO:0000256" key="1">
    <source>
        <dbReference type="SAM" id="SignalP"/>
    </source>
</evidence>
<feature type="chain" id="PRO_5032806750" description="SCP domain-containing protein" evidence="1">
    <location>
        <begin position="20"/>
        <end position="199"/>
    </location>
</feature>
<dbReference type="PRINTS" id="PR00837">
    <property type="entry name" value="V5TPXLIKE"/>
</dbReference>
<dbReference type="InterPro" id="IPR001283">
    <property type="entry name" value="CRISP-related"/>
</dbReference>
<evidence type="ECO:0000313" key="3">
    <source>
        <dbReference type="EMBL" id="CAF0993670.1"/>
    </source>
</evidence>
<reference evidence="3" key="1">
    <citation type="submission" date="2021-02" db="EMBL/GenBank/DDBJ databases">
        <authorList>
            <person name="Nowell W R."/>
        </authorList>
    </citation>
    <scope>NUCLEOTIDE SEQUENCE</scope>
    <source>
        <strain evidence="3">Ploen Becks lab</strain>
    </source>
</reference>
<dbReference type="AlphaFoldDB" id="A0A814GCM6"/>
<dbReference type="Proteomes" id="UP000663879">
    <property type="component" value="Unassembled WGS sequence"/>
</dbReference>
<gene>
    <name evidence="3" type="ORF">OXX778_LOCUS16045</name>
</gene>
<dbReference type="InterPro" id="IPR035940">
    <property type="entry name" value="CAP_sf"/>
</dbReference>
<dbReference type="InterPro" id="IPR014044">
    <property type="entry name" value="CAP_dom"/>
</dbReference>
<sequence>MKFCLSLILIVCIGYGNLAEIQQRCQSNFNKCIIKTHNKLRALHQSPPLVEDSNLKTIALEYSQKMARENKLIDNPRLNELSLGENLGLSYNFKGFDMNKCGQLGKSYAEKWYSEIENWDFIKSKGKNTRHFTQVVWKDTKKIGCGLAIGSNGKKAYITCNYDPPMNGDYSLNVKQNSILLNRNDEEDPDCDFNGSEEF</sequence>
<dbReference type="OrthoDB" id="337038at2759"/>
<feature type="signal peptide" evidence="1">
    <location>
        <begin position="1"/>
        <end position="19"/>
    </location>
</feature>
<dbReference type="Pfam" id="PF00188">
    <property type="entry name" value="CAP"/>
    <property type="match status" value="1"/>
</dbReference>
<dbReference type="EMBL" id="CAJNOC010003691">
    <property type="protein sequence ID" value="CAF0993670.1"/>
    <property type="molecule type" value="Genomic_DNA"/>
</dbReference>
<comment type="caution">
    <text evidence="3">The sequence shown here is derived from an EMBL/GenBank/DDBJ whole genome shotgun (WGS) entry which is preliminary data.</text>
</comment>
<dbReference type="Gene3D" id="3.40.33.10">
    <property type="entry name" value="CAP"/>
    <property type="match status" value="1"/>
</dbReference>